<keyword evidence="11" id="KW-0472">Membrane</keyword>
<keyword evidence="10 12" id="KW-0411">Iron-sulfur</keyword>
<evidence type="ECO:0000256" key="5">
    <source>
        <dbReference type="ARBA" id="ARBA00022723"/>
    </source>
</evidence>
<keyword evidence="3 12" id="KW-0004">4Fe-4S</keyword>
<feature type="binding site" evidence="12">
    <location>
        <position position="49"/>
    </location>
    <ligand>
        <name>[4Fe-4S] cluster</name>
        <dbReference type="ChEBI" id="CHEBI:49883"/>
        <label>1</label>
    </ligand>
</feature>
<dbReference type="InterPro" id="IPR007202">
    <property type="entry name" value="4Fe-4S_dom"/>
</dbReference>
<dbReference type="PROSITE" id="PS51379">
    <property type="entry name" value="4FE4S_FER_2"/>
    <property type="match status" value="2"/>
</dbReference>
<evidence type="ECO:0000256" key="3">
    <source>
        <dbReference type="ARBA" id="ARBA00022485"/>
    </source>
</evidence>
<keyword evidence="4" id="KW-0997">Cell inner membrane</keyword>
<feature type="binding site" evidence="12">
    <location>
        <position position="150"/>
    </location>
    <ligand>
        <name>[4Fe-4S] cluster</name>
        <dbReference type="ChEBI" id="CHEBI:49883"/>
        <label>2</label>
    </ligand>
</feature>
<dbReference type="GO" id="GO:0051539">
    <property type="term" value="F:4 iron, 4 sulfur cluster binding"/>
    <property type="evidence" value="ECO:0007669"/>
    <property type="project" value="UniProtKB-KW"/>
</dbReference>
<feature type="binding site" evidence="12">
    <location>
        <position position="46"/>
    </location>
    <ligand>
        <name>[4Fe-4S] cluster</name>
        <dbReference type="ChEBI" id="CHEBI:49883"/>
        <label>1</label>
    </ligand>
</feature>
<name>A0A212K615_9PROT</name>
<feature type="domain" description="4Fe-4S ferredoxin-type" evidence="13">
    <location>
        <begin position="101"/>
        <end position="130"/>
    </location>
</feature>
<dbReference type="AlphaFoldDB" id="A0A212K615"/>
<evidence type="ECO:0000256" key="12">
    <source>
        <dbReference type="PIRSR" id="PIRSR005784-1"/>
    </source>
</evidence>
<feature type="domain" description="4Fe-4S ferredoxin-type" evidence="13">
    <location>
        <begin position="131"/>
        <end position="160"/>
    </location>
</feature>
<dbReference type="EMBL" id="FLUO01000001">
    <property type="protein sequence ID" value="SBW07082.1"/>
    <property type="molecule type" value="Genomic_DNA"/>
</dbReference>
<evidence type="ECO:0000313" key="15">
    <source>
        <dbReference type="EMBL" id="SBW07082.1"/>
    </source>
</evidence>
<keyword evidence="2" id="KW-1003">Cell membrane</keyword>
<evidence type="ECO:0000256" key="7">
    <source>
        <dbReference type="ARBA" id="ARBA00022967"/>
    </source>
</evidence>
<evidence type="ECO:0000256" key="4">
    <source>
        <dbReference type="ARBA" id="ARBA00022519"/>
    </source>
</evidence>
<feature type="binding site" evidence="12">
    <location>
        <position position="146"/>
    </location>
    <ligand>
        <name>[4Fe-4S] cluster</name>
        <dbReference type="ChEBI" id="CHEBI:49883"/>
        <label>3</label>
    </ligand>
</feature>
<evidence type="ECO:0000256" key="2">
    <source>
        <dbReference type="ARBA" id="ARBA00022475"/>
    </source>
</evidence>
<gene>
    <name evidence="15" type="primary">rsxB</name>
    <name evidence="15" type="ORF">KL86APRO_12198</name>
</gene>
<feature type="binding site" evidence="12">
    <location>
        <position position="113"/>
    </location>
    <ligand>
        <name>[4Fe-4S] cluster</name>
        <dbReference type="ChEBI" id="CHEBI:49883"/>
        <label>2</label>
    </ligand>
</feature>
<dbReference type="PANTHER" id="PTHR42859:SF3">
    <property type="entry name" value="ION-TRANSLOCATING OXIDOREDUCTASE COMPLEX SUBUNIT B"/>
    <property type="match status" value="1"/>
</dbReference>
<evidence type="ECO:0000259" key="13">
    <source>
        <dbReference type="PROSITE" id="PS51379"/>
    </source>
</evidence>
<dbReference type="GO" id="GO:0005886">
    <property type="term" value="C:plasma membrane"/>
    <property type="evidence" value="ECO:0007669"/>
    <property type="project" value="InterPro"/>
</dbReference>
<dbReference type="GO" id="GO:0022900">
    <property type="term" value="P:electron transport chain"/>
    <property type="evidence" value="ECO:0007669"/>
    <property type="project" value="InterPro"/>
</dbReference>
<feature type="domain" description="4Fe-4S" evidence="14">
    <location>
        <begin position="28"/>
        <end position="88"/>
    </location>
</feature>
<feature type="binding site" evidence="12">
    <location>
        <position position="140"/>
    </location>
    <ligand>
        <name>[4Fe-4S] cluster</name>
        <dbReference type="ChEBI" id="CHEBI:49883"/>
        <label>3</label>
    </ligand>
</feature>
<keyword evidence="8" id="KW-0249">Electron transport</keyword>
<feature type="binding site" evidence="12">
    <location>
        <position position="54"/>
    </location>
    <ligand>
        <name>[4Fe-4S] cluster</name>
        <dbReference type="ChEBI" id="CHEBI:49883"/>
        <label>1</label>
    </ligand>
</feature>
<feature type="binding site" evidence="12">
    <location>
        <position position="71"/>
    </location>
    <ligand>
        <name>[4Fe-4S] cluster</name>
        <dbReference type="ChEBI" id="CHEBI:49883"/>
        <label>1</label>
    </ligand>
</feature>
<reference evidence="15" key="1">
    <citation type="submission" date="2016-04" db="EMBL/GenBank/DDBJ databases">
        <authorList>
            <person name="Evans L.H."/>
            <person name="Alamgir A."/>
            <person name="Owens N."/>
            <person name="Weber N.D."/>
            <person name="Virtaneva K."/>
            <person name="Barbian K."/>
            <person name="Babar A."/>
            <person name="Rosenke K."/>
        </authorList>
    </citation>
    <scope>NUCLEOTIDE SEQUENCE</scope>
    <source>
        <strain evidence="15">86</strain>
    </source>
</reference>
<dbReference type="InterPro" id="IPR050294">
    <property type="entry name" value="RnfB_subfamily"/>
</dbReference>
<proteinExistence type="predicted"/>
<dbReference type="PROSITE" id="PS00198">
    <property type="entry name" value="4FE4S_FER_1"/>
    <property type="match status" value="1"/>
</dbReference>
<dbReference type="Gene3D" id="1.10.15.40">
    <property type="entry name" value="Electron transport complex subunit B, putative Fe-S cluster"/>
    <property type="match status" value="1"/>
</dbReference>
<dbReference type="SUPFAM" id="SSF54862">
    <property type="entry name" value="4Fe-4S ferredoxins"/>
    <property type="match status" value="1"/>
</dbReference>
<dbReference type="PANTHER" id="PTHR42859">
    <property type="entry name" value="OXIDOREDUCTASE"/>
    <property type="match status" value="1"/>
</dbReference>
<organism evidence="15">
    <name type="scientific">uncultured Alphaproteobacteria bacterium</name>
    <dbReference type="NCBI Taxonomy" id="91750"/>
    <lineage>
        <taxon>Bacteria</taxon>
        <taxon>Pseudomonadati</taxon>
        <taxon>Pseudomonadota</taxon>
        <taxon>Alphaproteobacteria</taxon>
        <taxon>environmental samples</taxon>
    </lineage>
</organism>
<evidence type="ECO:0000256" key="8">
    <source>
        <dbReference type="ARBA" id="ARBA00022982"/>
    </source>
</evidence>
<feature type="binding site" evidence="12">
    <location>
        <position position="143"/>
    </location>
    <ligand>
        <name>[4Fe-4S] cluster</name>
        <dbReference type="ChEBI" id="CHEBI:49883"/>
        <label>3</label>
    </ligand>
</feature>
<dbReference type="Gene3D" id="3.30.70.20">
    <property type="match status" value="1"/>
</dbReference>
<evidence type="ECO:0000256" key="1">
    <source>
        <dbReference type="ARBA" id="ARBA00022448"/>
    </source>
</evidence>
<comment type="cofactor">
    <cofactor evidence="12">
        <name>[4Fe-4S] cluster</name>
        <dbReference type="ChEBI" id="CHEBI:49883"/>
    </cofactor>
    <text evidence="12">Binds 3 [4Fe-4S] clusters.</text>
</comment>
<keyword evidence="9 12" id="KW-0408">Iron</keyword>
<evidence type="ECO:0000256" key="10">
    <source>
        <dbReference type="ARBA" id="ARBA00023014"/>
    </source>
</evidence>
<accession>A0A212K615</accession>
<dbReference type="NCBIfam" id="TIGR01944">
    <property type="entry name" value="rnfB"/>
    <property type="match status" value="1"/>
</dbReference>
<dbReference type="InterPro" id="IPR010207">
    <property type="entry name" value="Elect_transpt_cplx_RnfB/RsxB"/>
</dbReference>
<sequence>MIEAIVGLTALGGGLGVFLGIAARRLHVDAPSLDGELAELLPGQNCGQCGYPGCAAAAAALARGEAAVTVCPPGGRATAQALAARLCVEIDLSAVADAAPRAAHVDESLCIGCTRCARKCPTDAIVGAAKQAHTVIADVCSGCGACVAACPVEGISLRPLPVTLQSWYWPKPDDGVPRQ</sequence>
<keyword evidence="6" id="KW-0677">Repeat</keyword>
<dbReference type="Pfam" id="PF04060">
    <property type="entry name" value="FeS"/>
    <property type="match status" value="1"/>
</dbReference>
<dbReference type="InterPro" id="IPR017896">
    <property type="entry name" value="4Fe4S_Fe-S-bd"/>
</dbReference>
<keyword evidence="7" id="KW-1278">Translocase</keyword>
<keyword evidence="5 12" id="KW-0479">Metal-binding</keyword>
<feature type="binding site" evidence="12">
    <location>
        <position position="116"/>
    </location>
    <ligand>
        <name>[4Fe-4S] cluster</name>
        <dbReference type="ChEBI" id="CHEBI:49883"/>
        <label>2</label>
    </ligand>
</feature>
<dbReference type="InterPro" id="IPR016463">
    <property type="entry name" value="RnfB/RsxB_Proteobac"/>
</dbReference>
<evidence type="ECO:0000256" key="11">
    <source>
        <dbReference type="ARBA" id="ARBA00023136"/>
    </source>
</evidence>
<dbReference type="GO" id="GO:0046872">
    <property type="term" value="F:metal ion binding"/>
    <property type="evidence" value="ECO:0007669"/>
    <property type="project" value="UniProtKB-KW"/>
</dbReference>
<feature type="binding site" evidence="12">
    <location>
        <position position="110"/>
    </location>
    <ligand>
        <name>[4Fe-4S] cluster</name>
        <dbReference type="ChEBI" id="CHEBI:49883"/>
        <label>2</label>
    </ligand>
</feature>
<protein>
    <submittedName>
        <fullName evidence="15">Putative iron-sulfur protein</fullName>
    </submittedName>
</protein>
<dbReference type="InterPro" id="IPR017900">
    <property type="entry name" value="4Fe4S_Fe_S_CS"/>
</dbReference>
<dbReference type="GO" id="GO:0009055">
    <property type="term" value="F:electron transfer activity"/>
    <property type="evidence" value="ECO:0007669"/>
    <property type="project" value="InterPro"/>
</dbReference>
<dbReference type="PIRSF" id="PIRSF005784">
    <property type="entry name" value="Elect_transpt_RnfB"/>
    <property type="match status" value="1"/>
</dbReference>
<evidence type="ECO:0000256" key="9">
    <source>
        <dbReference type="ARBA" id="ARBA00023004"/>
    </source>
</evidence>
<keyword evidence="1" id="KW-0813">Transport</keyword>
<evidence type="ECO:0000256" key="6">
    <source>
        <dbReference type="ARBA" id="ARBA00022737"/>
    </source>
</evidence>
<feature type="binding site" evidence="12">
    <location>
        <position position="120"/>
    </location>
    <ligand>
        <name>[4Fe-4S] cluster</name>
        <dbReference type="ChEBI" id="CHEBI:49883"/>
        <label>3</label>
    </ligand>
</feature>
<dbReference type="PROSITE" id="PS51656">
    <property type="entry name" value="4FE4S"/>
    <property type="match status" value="1"/>
</dbReference>
<dbReference type="Pfam" id="PF14697">
    <property type="entry name" value="Fer4_21"/>
    <property type="match status" value="1"/>
</dbReference>
<evidence type="ECO:0000259" key="14">
    <source>
        <dbReference type="PROSITE" id="PS51656"/>
    </source>
</evidence>